<evidence type="ECO:0000259" key="1">
    <source>
        <dbReference type="Pfam" id="PF08770"/>
    </source>
</evidence>
<dbReference type="InterPro" id="IPR014756">
    <property type="entry name" value="Ig_E-set"/>
</dbReference>
<dbReference type="InterPro" id="IPR030831">
    <property type="entry name" value="Fuse-rel_SoxYZ"/>
</dbReference>
<dbReference type="Gene3D" id="2.60.40.10">
    <property type="entry name" value="Immunoglobulins"/>
    <property type="match status" value="1"/>
</dbReference>
<dbReference type="Pfam" id="PF13501">
    <property type="entry name" value="SoxY"/>
    <property type="match status" value="1"/>
</dbReference>
<dbReference type="SUPFAM" id="SSF81296">
    <property type="entry name" value="E set domains"/>
    <property type="match status" value="1"/>
</dbReference>
<dbReference type="Pfam" id="PF08770">
    <property type="entry name" value="SoxZ"/>
    <property type="match status" value="1"/>
</dbReference>
<dbReference type="Gene3D" id="2.60.40.2470">
    <property type="entry name" value="SoxY domain"/>
    <property type="match status" value="1"/>
</dbReference>
<dbReference type="InterPro" id="IPR006311">
    <property type="entry name" value="TAT_signal"/>
</dbReference>
<evidence type="ECO:0000313" key="3">
    <source>
        <dbReference type="EMBL" id="XBY46658.1"/>
    </source>
</evidence>
<sequence>MPRQCPITRRSFLGVAAGAVAAVAIVGTPGLARADSGAWSDLRPMIYGARPIRDGHGIVTFKAPYRAEDDRRVPVSLTAAFTDGRTVKAVSVIVDENPMPVAADVKFEKPLDRIGLGLDLRMNGPSPVHVVVEASDGTLYMAESMVRTSGLGACAAPPVGDPKQALKSLGQMVVTDVTAPTAGNTTALNRRARLDVKHPMNTGMQMDQITLLYIPARYMDEVTVSLGDEKLFTAKTGFAMSENPRLEFDYRLNGAAEMAVHVKDTEGAAFDRTFPLGLGG</sequence>
<evidence type="ECO:0000259" key="2">
    <source>
        <dbReference type="Pfam" id="PF13501"/>
    </source>
</evidence>
<name>A0AAU7XI38_9HYPH</name>
<dbReference type="RefSeq" id="WP_407051750.1">
    <property type="nucleotide sequence ID" value="NZ_CP158568.1"/>
</dbReference>
<gene>
    <name evidence="3" type="ORF">ABS361_10830</name>
</gene>
<dbReference type="InterPro" id="IPR032711">
    <property type="entry name" value="SoxY"/>
</dbReference>
<dbReference type="AlphaFoldDB" id="A0AAU7XI38"/>
<feature type="domain" description="Sulphur oxidation protein SoxZ" evidence="1">
    <location>
        <begin position="191"/>
        <end position="273"/>
    </location>
</feature>
<dbReference type="EMBL" id="CP158568">
    <property type="protein sequence ID" value="XBY46658.1"/>
    <property type="molecule type" value="Genomic_DNA"/>
</dbReference>
<organism evidence="3">
    <name type="scientific">Methyloraptor flagellatus</name>
    <dbReference type="NCBI Taxonomy" id="3162530"/>
    <lineage>
        <taxon>Bacteria</taxon>
        <taxon>Pseudomonadati</taxon>
        <taxon>Pseudomonadota</taxon>
        <taxon>Alphaproteobacteria</taxon>
        <taxon>Hyphomicrobiales</taxon>
        <taxon>Ancalomicrobiaceae</taxon>
        <taxon>Methyloraptor</taxon>
    </lineage>
</organism>
<reference evidence="3" key="1">
    <citation type="submission" date="2024-06" db="EMBL/GenBank/DDBJ databases">
        <title>Methylostella associata gen. nov., sp. nov., a novel Ancalomicrobiaceae-affiliated facultatively methylotrophic bacteria that feed on methanotrophs of the genus Methylococcus.</title>
        <authorList>
            <person name="Saltykova V."/>
            <person name="Danilova O.V."/>
            <person name="Oshkin I.Y."/>
            <person name="Belova S.E."/>
            <person name="Pimenov N.V."/>
            <person name="Dedysh S.N."/>
        </authorList>
    </citation>
    <scope>NUCLEOTIDE SEQUENCE</scope>
    <source>
        <strain evidence="3">S20</strain>
    </source>
</reference>
<dbReference type="InterPro" id="IPR014880">
    <property type="entry name" value="SoxZ_dom"/>
</dbReference>
<dbReference type="InterPro" id="IPR038162">
    <property type="entry name" value="SoxY_sf"/>
</dbReference>
<feature type="domain" description="Ig-like SoxY" evidence="2">
    <location>
        <begin position="46"/>
        <end position="154"/>
    </location>
</feature>
<dbReference type="PROSITE" id="PS51318">
    <property type="entry name" value="TAT"/>
    <property type="match status" value="1"/>
</dbReference>
<accession>A0AAU7XI38</accession>
<proteinExistence type="predicted"/>
<dbReference type="KEGG" id="mflg:ABS361_10830"/>
<dbReference type="NCBIfam" id="TIGR04557">
    <property type="entry name" value="fuse_rel_SoxYZ"/>
    <property type="match status" value="1"/>
</dbReference>
<dbReference type="InterPro" id="IPR013783">
    <property type="entry name" value="Ig-like_fold"/>
</dbReference>
<protein>
    <submittedName>
        <fullName evidence="3">Quinoprotein dehydrogenase-associated SoxYZ-like carrier</fullName>
    </submittedName>
</protein>